<dbReference type="InterPro" id="IPR041664">
    <property type="entry name" value="AAA_16"/>
</dbReference>
<keyword evidence="3" id="KW-1185">Reference proteome</keyword>
<dbReference type="SUPFAM" id="SSF52540">
    <property type="entry name" value="P-loop containing nucleoside triphosphate hydrolases"/>
    <property type="match status" value="1"/>
</dbReference>
<dbReference type="RefSeq" id="WP_344652689.1">
    <property type="nucleotide sequence ID" value="NZ_BAAAGX010000028.1"/>
</dbReference>
<dbReference type="Gene3D" id="3.40.50.300">
    <property type="entry name" value="P-loop containing nucleotide triphosphate hydrolases"/>
    <property type="match status" value="1"/>
</dbReference>
<gene>
    <name evidence="2" type="ORF">GCM10009539_64340</name>
</gene>
<comment type="caution">
    <text evidence="2">The sequence shown here is derived from an EMBL/GenBank/DDBJ whole genome shotgun (WGS) entry which is preliminary data.</text>
</comment>
<dbReference type="EMBL" id="BAAAGX010000028">
    <property type="protein sequence ID" value="GAA0268435.1"/>
    <property type="molecule type" value="Genomic_DNA"/>
</dbReference>
<accession>A0ABN0V013</accession>
<name>A0ABN0V013_9ACTN</name>
<dbReference type="GO" id="GO:0005524">
    <property type="term" value="F:ATP binding"/>
    <property type="evidence" value="ECO:0007669"/>
    <property type="project" value="UniProtKB-KW"/>
</dbReference>
<dbReference type="Pfam" id="PF13191">
    <property type="entry name" value="AAA_16"/>
    <property type="match status" value="1"/>
</dbReference>
<evidence type="ECO:0000259" key="1">
    <source>
        <dbReference type="Pfam" id="PF13191"/>
    </source>
</evidence>
<organism evidence="2 3">
    <name type="scientific">Cryptosporangium japonicum</name>
    <dbReference type="NCBI Taxonomy" id="80872"/>
    <lineage>
        <taxon>Bacteria</taxon>
        <taxon>Bacillati</taxon>
        <taxon>Actinomycetota</taxon>
        <taxon>Actinomycetes</taxon>
        <taxon>Cryptosporangiales</taxon>
        <taxon>Cryptosporangiaceae</taxon>
        <taxon>Cryptosporangium</taxon>
    </lineage>
</organism>
<keyword evidence="2" id="KW-0547">Nucleotide-binding</keyword>
<evidence type="ECO:0000313" key="2">
    <source>
        <dbReference type="EMBL" id="GAA0268435.1"/>
    </source>
</evidence>
<feature type="domain" description="Orc1-like AAA ATPase" evidence="1">
    <location>
        <begin position="16"/>
        <end position="75"/>
    </location>
</feature>
<sequence>MATLGEELEELRRQSFVGRDAEIAAFRAALDASGVIFVYGPGGVGKSALLAVFAHLAAERGRTPIRVDARHLALGAATLPTLTGAERAVLLIDTYELLDPVDDWVRDTYLPALPSDCLVVIAGREGPGPRWRADPAWRALLRIVTLGNLPREDGHAWLTAQGLPSDARDRLLTISRGHPLTLSLLIDAVRRGAEPRALGDVPDVVGALIERIVGDAPSPRHRAALEVCAHAPVTTEDLLRTMIGGDVGEVFAWLRSRPFVDESPHGLHPHDAVREVLEADLRWRDPERYADLYHRKLAAFPHQVRALPGERDRLQLLMRTVVLNGARSGLEALSALAPPMGTYADPLTEDDRAPVVTMTAAWQGAEQAELAAYWMDRRPEAFRAFRTATGELCGYTACLEVTEADLGVDPGVDALWRYASKLGGPRSGERVRVWRFFLDREQGQRPSPSLTLFVACQMLDIIQLRDDTAWTFVAALEDADRWTPTMEFLDFWAAPEAEFPIGGSRYPVYAHDWRRAGIPEWTEVLHARQLGLPARPAARSIDEPVLTRPEFDDAVRSAVRTLHAPDQFLANPLLRARMIRRSTGAGRTPAEVLRRMIETAIESLPADASEVMTRTFLRPTVAQERLAAELHLSFNTYRRHRDRAVASLAAALWEHETGNR</sequence>
<dbReference type="Proteomes" id="UP001500967">
    <property type="component" value="Unassembled WGS sequence"/>
</dbReference>
<dbReference type="InterPro" id="IPR027417">
    <property type="entry name" value="P-loop_NTPase"/>
</dbReference>
<protein>
    <submittedName>
        <fullName evidence="2">ATP-binding protein</fullName>
    </submittedName>
</protein>
<evidence type="ECO:0000313" key="3">
    <source>
        <dbReference type="Proteomes" id="UP001500967"/>
    </source>
</evidence>
<keyword evidence="2" id="KW-0067">ATP-binding</keyword>
<reference evidence="2 3" key="1">
    <citation type="journal article" date="2019" name="Int. J. Syst. Evol. Microbiol.">
        <title>The Global Catalogue of Microorganisms (GCM) 10K type strain sequencing project: providing services to taxonomists for standard genome sequencing and annotation.</title>
        <authorList>
            <consortium name="The Broad Institute Genomics Platform"/>
            <consortium name="The Broad Institute Genome Sequencing Center for Infectious Disease"/>
            <person name="Wu L."/>
            <person name="Ma J."/>
        </authorList>
    </citation>
    <scope>NUCLEOTIDE SEQUENCE [LARGE SCALE GENOMIC DNA]</scope>
    <source>
        <strain evidence="2 3">JCM 10425</strain>
    </source>
</reference>
<proteinExistence type="predicted"/>